<sequence length="167" mass="17295">MKKSVIYIGIFSLLLTGGAFAQKTTISTNPNESTRDTTKQRTTTGARKTNDGTHQPANSKVNTATQQGRATNAGAATKNADGKVSKGGVVGNSGASAQAQTSQSSPATSPPKKTRKETINISQGPINKTQPDSEVKKGSGSAPKNTKNKTGKTGNYQNEATKKDNGN</sequence>
<dbReference type="Proteomes" id="UP000294850">
    <property type="component" value="Unassembled WGS sequence"/>
</dbReference>
<reference evidence="3 4" key="1">
    <citation type="submission" date="2019-03" db="EMBL/GenBank/DDBJ databases">
        <title>Dyadobacter AR-3-6 sp. nov., isolated from arctic soil.</title>
        <authorList>
            <person name="Chaudhary D.K."/>
        </authorList>
    </citation>
    <scope>NUCLEOTIDE SEQUENCE [LARGE SCALE GENOMIC DNA]</scope>
    <source>
        <strain evidence="3 4">AR-3-6</strain>
    </source>
</reference>
<dbReference type="RefSeq" id="WP_131959249.1">
    <property type="nucleotide sequence ID" value="NZ_SMFL01000005.1"/>
</dbReference>
<evidence type="ECO:0000313" key="4">
    <source>
        <dbReference type="Proteomes" id="UP000294850"/>
    </source>
</evidence>
<accession>A0A4R5DKG7</accession>
<dbReference type="EMBL" id="SMFL01000005">
    <property type="protein sequence ID" value="TDE14666.1"/>
    <property type="molecule type" value="Genomic_DNA"/>
</dbReference>
<feature type="region of interest" description="Disordered" evidence="1">
    <location>
        <begin position="25"/>
        <end position="167"/>
    </location>
</feature>
<feature type="compositionally biased region" description="Polar residues" evidence="1">
    <location>
        <begin position="52"/>
        <end position="70"/>
    </location>
</feature>
<evidence type="ECO:0000256" key="2">
    <source>
        <dbReference type="SAM" id="SignalP"/>
    </source>
</evidence>
<feature type="signal peptide" evidence="2">
    <location>
        <begin position="1"/>
        <end position="21"/>
    </location>
</feature>
<evidence type="ECO:0000313" key="3">
    <source>
        <dbReference type="EMBL" id="TDE14666.1"/>
    </source>
</evidence>
<name>A0A4R5DKG7_9BACT</name>
<keyword evidence="4" id="KW-1185">Reference proteome</keyword>
<feature type="chain" id="PRO_5020331272" evidence="2">
    <location>
        <begin position="22"/>
        <end position="167"/>
    </location>
</feature>
<keyword evidence="2" id="KW-0732">Signal</keyword>
<dbReference type="AlphaFoldDB" id="A0A4R5DKG7"/>
<protein>
    <submittedName>
        <fullName evidence="3">Uncharacterized protein</fullName>
    </submittedName>
</protein>
<gene>
    <name evidence="3" type="ORF">E0F88_15875</name>
</gene>
<feature type="compositionally biased region" description="Polar residues" evidence="1">
    <location>
        <begin position="119"/>
        <end position="130"/>
    </location>
</feature>
<feature type="compositionally biased region" description="Low complexity" evidence="1">
    <location>
        <begin position="92"/>
        <end position="111"/>
    </location>
</feature>
<proteinExistence type="predicted"/>
<comment type="caution">
    <text evidence="3">The sequence shown here is derived from an EMBL/GenBank/DDBJ whole genome shotgun (WGS) entry which is preliminary data.</text>
</comment>
<organism evidence="3 4">
    <name type="scientific">Dyadobacter psychrotolerans</name>
    <dbReference type="NCBI Taxonomy" id="2541721"/>
    <lineage>
        <taxon>Bacteria</taxon>
        <taxon>Pseudomonadati</taxon>
        <taxon>Bacteroidota</taxon>
        <taxon>Cytophagia</taxon>
        <taxon>Cytophagales</taxon>
        <taxon>Spirosomataceae</taxon>
        <taxon>Dyadobacter</taxon>
    </lineage>
</organism>
<evidence type="ECO:0000256" key="1">
    <source>
        <dbReference type="SAM" id="MobiDB-lite"/>
    </source>
</evidence>